<protein>
    <submittedName>
        <fullName evidence="3">Uncharacterized protein</fullName>
    </submittedName>
</protein>
<dbReference type="InterPro" id="IPR036770">
    <property type="entry name" value="Ankyrin_rpt-contain_sf"/>
</dbReference>
<feature type="compositionally biased region" description="Polar residues" evidence="2">
    <location>
        <begin position="225"/>
        <end position="252"/>
    </location>
</feature>
<feature type="compositionally biased region" description="Low complexity" evidence="2">
    <location>
        <begin position="209"/>
        <end position="224"/>
    </location>
</feature>
<feature type="compositionally biased region" description="Low complexity" evidence="2">
    <location>
        <begin position="280"/>
        <end position="295"/>
    </location>
</feature>
<dbReference type="PROSITE" id="PS50297">
    <property type="entry name" value="ANK_REP_REGION"/>
    <property type="match status" value="1"/>
</dbReference>
<feature type="compositionally biased region" description="Acidic residues" evidence="2">
    <location>
        <begin position="260"/>
        <end position="269"/>
    </location>
</feature>
<dbReference type="Gene3D" id="1.25.40.20">
    <property type="entry name" value="Ankyrin repeat-containing domain"/>
    <property type="match status" value="1"/>
</dbReference>
<feature type="region of interest" description="Disordered" evidence="2">
    <location>
        <begin position="517"/>
        <end position="552"/>
    </location>
</feature>
<feature type="region of interest" description="Disordered" evidence="2">
    <location>
        <begin position="399"/>
        <end position="419"/>
    </location>
</feature>
<feature type="region of interest" description="Disordered" evidence="2">
    <location>
        <begin position="198"/>
        <end position="324"/>
    </location>
</feature>
<reference evidence="3 4" key="1">
    <citation type="journal article" date="2015" name="Genome Biol. Evol.">
        <title>Phylogenomic analyses indicate that early fungi evolved digesting cell walls of algal ancestors of land plants.</title>
        <authorList>
            <person name="Chang Y."/>
            <person name="Wang S."/>
            <person name="Sekimoto S."/>
            <person name="Aerts A.L."/>
            <person name="Choi C."/>
            <person name="Clum A."/>
            <person name="LaButti K.M."/>
            <person name="Lindquist E.A."/>
            <person name="Yee Ngan C."/>
            <person name="Ohm R.A."/>
            <person name="Salamov A.A."/>
            <person name="Grigoriev I.V."/>
            <person name="Spatafora J.W."/>
            <person name="Berbee M.L."/>
        </authorList>
    </citation>
    <scope>NUCLEOTIDE SEQUENCE [LARGE SCALE GENOMIC DNA]</scope>
    <source>
        <strain evidence="3 4">JEL478</strain>
    </source>
</reference>
<evidence type="ECO:0000256" key="2">
    <source>
        <dbReference type="SAM" id="MobiDB-lite"/>
    </source>
</evidence>
<feature type="compositionally biased region" description="Low complexity" evidence="2">
    <location>
        <begin position="399"/>
        <end position="411"/>
    </location>
</feature>
<accession>A0A139AL99</accession>
<keyword evidence="4" id="KW-1185">Reference proteome</keyword>
<dbReference type="Proteomes" id="UP000070544">
    <property type="component" value="Unassembled WGS sequence"/>
</dbReference>
<dbReference type="EMBL" id="KQ965747">
    <property type="protein sequence ID" value="KXS17314.1"/>
    <property type="molecule type" value="Genomic_DNA"/>
</dbReference>
<dbReference type="SMART" id="SM00248">
    <property type="entry name" value="ANK"/>
    <property type="match status" value="2"/>
</dbReference>
<evidence type="ECO:0000313" key="3">
    <source>
        <dbReference type="EMBL" id="KXS17314.1"/>
    </source>
</evidence>
<dbReference type="PROSITE" id="PS50088">
    <property type="entry name" value="ANK_REPEAT"/>
    <property type="match status" value="1"/>
</dbReference>
<dbReference type="InterPro" id="IPR002110">
    <property type="entry name" value="Ankyrin_rpt"/>
</dbReference>
<sequence length="552" mass="57749">MASAQLNADLIAAIETGTVATVSDLLRSGASPRTRKTVTLRARVDNEDGEGGWKWMTDTVHGESALALAILSGRRDVVKLLLTRGADVVAAVSWRTPNWTVGSRTWTRDEWEKARWGWHYTFPSHIALATARDGVARRWDRMRWACPSRDGIVEGNRKGGEVLVVHPVGRDDAVADAKVTWAGWRLVGTLIERAATVGKGGSVSRVKKAGAGSSSASTSAGASTRSPSINTGRSTRSTIFSPPSVLAPSSQRRCTRDGEAPDVDDDDEVPLQRRPIRVPTGTTTTACNVAETTTTGAKDSDAPSDWSSVYDDDEAASGKAEGGSEIAEGASDDATWLVGSGSFVVGPVGGGRGGEGEGVATAPDTTPKLAPLEVSSTFSPLLGPTTPVVAVPDLPSTPTSTVTPVTAPATTGPDAQDSVPDIDDSDLALLDALISFGTLSDDPRHVETDGMADEEMNMLAKLLPFRSYSGAEEAEGENVVEDGVDVGELAVSDNDNSDVHDDENEYQQSMLQVLMDTPNPARTAGNGNDKGKAKTWSDGEGLGSGAGLNRVA</sequence>
<organism evidence="3 4">
    <name type="scientific">Gonapodya prolifera (strain JEL478)</name>
    <name type="common">Monoblepharis prolifera</name>
    <dbReference type="NCBI Taxonomy" id="1344416"/>
    <lineage>
        <taxon>Eukaryota</taxon>
        <taxon>Fungi</taxon>
        <taxon>Fungi incertae sedis</taxon>
        <taxon>Chytridiomycota</taxon>
        <taxon>Chytridiomycota incertae sedis</taxon>
        <taxon>Monoblepharidomycetes</taxon>
        <taxon>Monoblepharidales</taxon>
        <taxon>Gonapodyaceae</taxon>
        <taxon>Gonapodya</taxon>
    </lineage>
</organism>
<name>A0A139AL99_GONPJ</name>
<dbReference type="SUPFAM" id="SSF48403">
    <property type="entry name" value="Ankyrin repeat"/>
    <property type="match status" value="1"/>
</dbReference>
<feature type="repeat" description="ANK" evidence="1">
    <location>
        <begin position="61"/>
        <end position="93"/>
    </location>
</feature>
<dbReference type="AlphaFoldDB" id="A0A139AL99"/>
<keyword evidence="1" id="KW-0040">ANK repeat</keyword>
<proteinExistence type="predicted"/>
<evidence type="ECO:0000256" key="1">
    <source>
        <dbReference type="PROSITE-ProRule" id="PRU00023"/>
    </source>
</evidence>
<gene>
    <name evidence="3" type="ORF">M427DRAFT_68456</name>
</gene>
<evidence type="ECO:0000313" key="4">
    <source>
        <dbReference type="Proteomes" id="UP000070544"/>
    </source>
</evidence>
<dbReference type="Pfam" id="PF00023">
    <property type="entry name" value="Ank"/>
    <property type="match status" value="1"/>
</dbReference>